<accession>A0A813ULU3</accession>
<comment type="caution">
    <text evidence="9">The sequence shown here is derived from an EMBL/GenBank/DDBJ whole genome shotgun (WGS) entry which is preliminary data.</text>
</comment>
<keyword evidence="5" id="KW-0677">Repeat</keyword>
<evidence type="ECO:0000313" key="9">
    <source>
        <dbReference type="EMBL" id="CAF0828540.1"/>
    </source>
</evidence>
<protein>
    <recommendedName>
        <fullName evidence="8">WD repeat-containing protein 75 second beta-propeller domain-containing protein</fullName>
    </recommendedName>
</protein>
<evidence type="ECO:0000256" key="2">
    <source>
        <dbReference type="ARBA" id="ARBA00022517"/>
    </source>
</evidence>
<dbReference type="GO" id="GO:2000234">
    <property type="term" value="P:positive regulation of rRNA processing"/>
    <property type="evidence" value="ECO:0007669"/>
    <property type="project" value="TreeGrafter"/>
</dbReference>
<evidence type="ECO:0000313" key="10">
    <source>
        <dbReference type="EMBL" id="CAF0973796.1"/>
    </source>
</evidence>
<evidence type="ECO:0000313" key="13">
    <source>
        <dbReference type="Proteomes" id="UP000663889"/>
    </source>
</evidence>
<sequence>MLLSGGNECVLVKWVYRKSERTFRPRVGAPIIHLSLHVIGSNLSIQQTISGINHMFLPQQASLPAAKNGKNSIFIRVMRQESIVLNSGKPAYLQFISINNGKLLYYLDIVQENDVSPNDITDQCLFTDIKRLAIDRTDKWLGLKTFVDDDNDKYLIPINGKLEVSNEERTILPNLNGQSQQ</sequence>
<evidence type="ECO:0000313" key="11">
    <source>
        <dbReference type="EMBL" id="CAF1038234.1"/>
    </source>
</evidence>
<evidence type="ECO:0000259" key="8">
    <source>
        <dbReference type="Pfam" id="PF23769"/>
    </source>
</evidence>
<dbReference type="PANTHER" id="PTHR44215">
    <property type="entry name" value="WD REPEAT-CONTAINING PROTEIN 75"/>
    <property type="match status" value="1"/>
</dbReference>
<evidence type="ECO:0000256" key="4">
    <source>
        <dbReference type="ARBA" id="ARBA00022574"/>
    </source>
</evidence>
<evidence type="ECO:0000256" key="1">
    <source>
        <dbReference type="ARBA" id="ARBA00004604"/>
    </source>
</evidence>
<gene>
    <name evidence="11" type="ORF">JXQ802_LOCUS16010</name>
    <name evidence="10" type="ORF">PYM288_LOCUS13253</name>
    <name evidence="9" type="ORF">SEV965_LOCUS1994</name>
</gene>
<evidence type="ECO:0000256" key="5">
    <source>
        <dbReference type="ARBA" id="ARBA00022737"/>
    </source>
</evidence>
<keyword evidence="12" id="KW-1185">Reference proteome</keyword>
<organism evidence="9 13">
    <name type="scientific">Rotaria sordida</name>
    <dbReference type="NCBI Taxonomy" id="392033"/>
    <lineage>
        <taxon>Eukaryota</taxon>
        <taxon>Metazoa</taxon>
        <taxon>Spiralia</taxon>
        <taxon>Gnathifera</taxon>
        <taxon>Rotifera</taxon>
        <taxon>Eurotatoria</taxon>
        <taxon>Bdelloidea</taxon>
        <taxon>Philodinida</taxon>
        <taxon>Philodinidae</taxon>
        <taxon>Rotaria</taxon>
    </lineage>
</organism>
<dbReference type="InterPro" id="IPR057644">
    <property type="entry name" value="Beta-prop_WDR75_2nd"/>
</dbReference>
<evidence type="ECO:0000313" key="12">
    <source>
        <dbReference type="Proteomes" id="UP000663870"/>
    </source>
</evidence>
<feature type="domain" description="WD repeat-containing protein 75 second beta-propeller" evidence="8">
    <location>
        <begin position="79"/>
        <end position="142"/>
    </location>
</feature>
<dbReference type="Proteomes" id="UP000663854">
    <property type="component" value="Unassembled WGS sequence"/>
</dbReference>
<dbReference type="EMBL" id="CAJNOH010000262">
    <property type="protein sequence ID" value="CAF0973796.1"/>
    <property type="molecule type" value="Genomic_DNA"/>
</dbReference>
<dbReference type="GO" id="GO:0045943">
    <property type="term" value="P:positive regulation of transcription by RNA polymerase I"/>
    <property type="evidence" value="ECO:0007669"/>
    <property type="project" value="InterPro"/>
</dbReference>
<name>A0A813ULU3_9BILA</name>
<dbReference type="EMBL" id="CAJNOL010000380">
    <property type="protein sequence ID" value="CAF1038234.1"/>
    <property type="molecule type" value="Genomic_DNA"/>
</dbReference>
<keyword evidence="4" id="KW-0853">WD repeat</keyword>
<keyword evidence="2" id="KW-0690">Ribosome biogenesis</keyword>
<dbReference type="GO" id="GO:0003723">
    <property type="term" value="F:RNA binding"/>
    <property type="evidence" value="ECO:0007669"/>
    <property type="project" value="InterPro"/>
</dbReference>
<evidence type="ECO:0000256" key="3">
    <source>
        <dbReference type="ARBA" id="ARBA00022552"/>
    </source>
</evidence>
<dbReference type="InterPro" id="IPR053826">
    <property type="entry name" value="WDR75"/>
</dbReference>
<reference evidence="9" key="1">
    <citation type="submission" date="2021-02" db="EMBL/GenBank/DDBJ databases">
        <authorList>
            <person name="Nowell W R."/>
        </authorList>
    </citation>
    <scope>NUCLEOTIDE SEQUENCE</scope>
</reference>
<comment type="subcellular location">
    <subcellularLocation>
        <location evidence="1">Nucleus</location>
        <location evidence="1">Nucleolus</location>
    </subcellularLocation>
</comment>
<dbReference type="AlphaFoldDB" id="A0A813ULU3"/>
<dbReference type="PANTHER" id="PTHR44215:SF1">
    <property type="entry name" value="WD REPEAT-CONTAINING PROTEIN 75"/>
    <property type="match status" value="1"/>
</dbReference>
<evidence type="ECO:0000256" key="6">
    <source>
        <dbReference type="ARBA" id="ARBA00023163"/>
    </source>
</evidence>
<keyword evidence="6" id="KW-0804">Transcription</keyword>
<dbReference type="EMBL" id="CAJNOU010000042">
    <property type="protein sequence ID" value="CAF0828540.1"/>
    <property type="molecule type" value="Genomic_DNA"/>
</dbReference>
<dbReference type="Proteomes" id="UP000663870">
    <property type="component" value="Unassembled WGS sequence"/>
</dbReference>
<evidence type="ECO:0000256" key="7">
    <source>
        <dbReference type="ARBA" id="ARBA00023242"/>
    </source>
</evidence>
<dbReference type="GO" id="GO:0032040">
    <property type="term" value="C:small-subunit processome"/>
    <property type="evidence" value="ECO:0007669"/>
    <property type="project" value="InterPro"/>
</dbReference>
<dbReference type="Proteomes" id="UP000663889">
    <property type="component" value="Unassembled WGS sequence"/>
</dbReference>
<keyword evidence="7" id="KW-0539">Nucleus</keyword>
<dbReference type="Pfam" id="PF23769">
    <property type="entry name" value="Beta-prop_WDR75_2nd"/>
    <property type="match status" value="1"/>
</dbReference>
<dbReference type="GO" id="GO:0006364">
    <property type="term" value="P:rRNA processing"/>
    <property type="evidence" value="ECO:0007669"/>
    <property type="project" value="UniProtKB-KW"/>
</dbReference>
<proteinExistence type="predicted"/>
<keyword evidence="3" id="KW-0698">rRNA processing</keyword>